<feature type="transmembrane region" description="Helical" evidence="10">
    <location>
        <begin position="197"/>
        <end position="217"/>
    </location>
</feature>
<dbReference type="PANTHER" id="PTHR43653">
    <property type="entry name" value="CYTOCHROME C ASSEMBLY PROTEIN-RELATED"/>
    <property type="match status" value="1"/>
</dbReference>
<feature type="transmembrane region" description="Helical" evidence="10">
    <location>
        <begin position="449"/>
        <end position="467"/>
    </location>
</feature>
<proteinExistence type="inferred from homology"/>
<dbReference type="InterPro" id="IPR032523">
    <property type="entry name" value="CcmF_C"/>
</dbReference>
<evidence type="ECO:0000313" key="13">
    <source>
        <dbReference type="EMBL" id="MCX5613732.1"/>
    </source>
</evidence>
<evidence type="ECO:0000256" key="4">
    <source>
        <dbReference type="ARBA" id="ARBA00022519"/>
    </source>
</evidence>
<dbReference type="InterPro" id="IPR003568">
    <property type="entry name" value="Cyt_c_biogenesis_CcmF"/>
</dbReference>
<feature type="transmembrane region" description="Helical" evidence="10">
    <location>
        <begin position="148"/>
        <end position="170"/>
    </location>
</feature>
<dbReference type="Pfam" id="PF16327">
    <property type="entry name" value="CcmF_C"/>
    <property type="match status" value="1"/>
</dbReference>
<evidence type="ECO:0000256" key="10">
    <source>
        <dbReference type="SAM" id="Phobius"/>
    </source>
</evidence>
<feature type="transmembrane region" description="Helical" evidence="10">
    <location>
        <begin position="473"/>
        <end position="491"/>
    </location>
</feature>
<keyword evidence="13" id="KW-0456">Lyase</keyword>
<feature type="domain" description="Cytochrome c assembly protein" evidence="11">
    <location>
        <begin position="104"/>
        <end position="317"/>
    </location>
</feature>
<dbReference type="EMBL" id="JANIDW010000001">
    <property type="protein sequence ID" value="MCX5613732.1"/>
    <property type="molecule type" value="Genomic_DNA"/>
</dbReference>
<evidence type="ECO:0000259" key="11">
    <source>
        <dbReference type="Pfam" id="PF01578"/>
    </source>
</evidence>
<comment type="caution">
    <text evidence="13">The sequence shown here is derived from an EMBL/GenBank/DDBJ whole genome shotgun (WGS) entry which is preliminary data.</text>
</comment>
<evidence type="ECO:0000256" key="9">
    <source>
        <dbReference type="ARBA" id="ARBA00037230"/>
    </source>
</evidence>
<keyword evidence="4" id="KW-0997">Cell inner membrane</keyword>
<feature type="transmembrane region" description="Helical" evidence="10">
    <location>
        <begin position="334"/>
        <end position="353"/>
    </location>
</feature>
<dbReference type="Proteomes" id="UP001165648">
    <property type="component" value="Unassembled WGS sequence"/>
</dbReference>
<dbReference type="Pfam" id="PF01578">
    <property type="entry name" value="Cytochrom_C_asm"/>
    <property type="match status" value="1"/>
</dbReference>
<evidence type="ECO:0000256" key="1">
    <source>
        <dbReference type="ARBA" id="ARBA00004429"/>
    </source>
</evidence>
<feature type="transmembrane region" description="Helical" evidence="10">
    <location>
        <begin position="296"/>
        <end position="314"/>
    </location>
</feature>
<sequence length="677" mass="73492">MQALFTTLLAPLAPVFSPESGHFALALACVLAALQGILPLIGLRRAHSPLTALARPLALSHCLALLISWACLIIAALGDDFSLKLIADNSAINKPWPYKIAGLWGNHEGSLLLWVSLLSLYCALLALLPGQSPRHPAGLPPRLRSRLLALLGIVSAGFELFCLTTSNPFLRLWPVPIDGLGMNPLLQDPGLAVHPPLLYSGYVGFAVPFAFAISALLDGRADALWARYARPWVISAWALLTLGITLGAWWSYAVLGWGGYWFWDPVENAALIPWLTGTALLHSVIVVEKRSHLQSWCLLLALATFALSLSGTFLVRSGILNSVHAFANDPARGLFILALLGLYGGGGLLLFALRAPNLLPPATPSFTPLSREGALVLNNILLCTLCAIVLTGTLYPPFMQLLFGRTLSVGKPFFEATTTPFIIPLLLLMGGSMALPWRYAPINPTLRRLALPLCFTLGAILPAFWLFPTALAASVAVLALWVINAALNDLISRFYTMPQEHRGLSRLPRSLWATSLAHIGVGITMLGLCGMAGSQERLIEAQIGTHLHFGGHDWALTALTPHHGPNYEAVEAHIIIRRHDAHGPVLATLEPQIRLFPQQGQKILHVAIIHRPLEDLYAALGSVKEVQTPQDQNTYRVILRVHENPLASWLWFGGIIMAMGGVLHLIPARRKRRPACA</sequence>
<keyword evidence="8 10" id="KW-0472">Membrane</keyword>
<feature type="transmembrane region" description="Helical" evidence="10">
    <location>
        <begin position="229"/>
        <end position="250"/>
    </location>
</feature>
<feature type="transmembrane region" description="Helical" evidence="10">
    <location>
        <begin position="53"/>
        <end position="77"/>
    </location>
</feature>
<dbReference type="PRINTS" id="PR01410">
    <property type="entry name" value="CCBIOGENESIS"/>
</dbReference>
<protein>
    <submittedName>
        <fullName evidence="13">Heme lyase CcmF/NrfE family subunit</fullName>
    </submittedName>
</protein>
<feature type="transmembrane region" description="Helical" evidence="10">
    <location>
        <begin position="418"/>
        <end position="437"/>
    </location>
</feature>
<evidence type="ECO:0000256" key="6">
    <source>
        <dbReference type="ARBA" id="ARBA00022748"/>
    </source>
</evidence>
<feature type="transmembrane region" description="Helical" evidence="10">
    <location>
        <begin position="270"/>
        <end position="287"/>
    </location>
</feature>
<evidence type="ECO:0000256" key="3">
    <source>
        <dbReference type="ARBA" id="ARBA00022475"/>
    </source>
</evidence>
<evidence type="ECO:0000256" key="5">
    <source>
        <dbReference type="ARBA" id="ARBA00022692"/>
    </source>
</evidence>
<evidence type="ECO:0000256" key="2">
    <source>
        <dbReference type="ARBA" id="ARBA00009186"/>
    </source>
</evidence>
<dbReference type="GO" id="GO:0016829">
    <property type="term" value="F:lyase activity"/>
    <property type="evidence" value="ECO:0007669"/>
    <property type="project" value="UniProtKB-KW"/>
</dbReference>
<feature type="domain" description="Cytochrome c-type biogenesis protein CcmF C-terminal" evidence="12">
    <location>
        <begin position="337"/>
        <end position="665"/>
    </location>
</feature>
<organism evidence="13 14">
    <name type="scientific">Bombella saccharophila</name>
    <dbReference type="NCBI Taxonomy" id="2967338"/>
    <lineage>
        <taxon>Bacteria</taxon>
        <taxon>Pseudomonadati</taxon>
        <taxon>Pseudomonadota</taxon>
        <taxon>Alphaproteobacteria</taxon>
        <taxon>Acetobacterales</taxon>
        <taxon>Acetobacteraceae</taxon>
        <taxon>Bombella</taxon>
    </lineage>
</organism>
<feature type="transmembrane region" description="Helical" evidence="10">
    <location>
        <begin position="511"/>
        <end position="533"/>
    </location>
</feature>
<evidence type="ECO:0000256" key="8">
    <source>
        <dbReference type="ARBA" id="ARBA00023136"/>
    </source>
</evidence>
<evidence type="ECO:0000313" key="14">
    <source>
        <dbReference type="Proteomes" id="UP001165648"/>
    </source>
</evidence>
<feature type="transmembrane region" description="Helical" evidence="10">
    <location>
        <begin position="20"/>
        <end position="41"/>
    </location>
</feature>
<comment type="subcellular location">
    <subcellularLocation>
        <location evidence="1">Cell inner membrane</location>
        <topology evidence="1">Multi-pass membrane protein</topology>
    </subcellularLocation>
</comment>
<keyword evidence="6" id="KW-0201">Cytochrome c-type biogenesis</keyword>
<comment type="function">
    <text evidence="9">Required for the biogenesis of c-type cytochromes. Possible subunit of a heme lyase.</text>
</comment>
<keyword evidence="7 10" id="KW-1133">Transmembrane helix</keyword>
<name>A0ABT3W3V4_9PROT</name>
<dbReference type="InterPro" id="IPR003567">
    <property type="entry name" value="Cyt_c_biogenesis"/>
</dbReference>
<keyword evidence="14" id="KW-1185">Reference proteome</keyword>
<comment type="similarity">
    <text evidence="2">Belongs to the CcmF/CycK/Ccl1/NrfE/CcsA family.</text>
</comment>
<dbReference type="RefSeq" id="WP_266106136.1">
    <property type="nucleotide sequence ID" value="NZ_JANIDW010000001.1"/>
</dbReference>
<feature type="transmembrane region" description="Helical" evidence="10">
    <location>
        <begin position="111"/>
        <end position="128"/>
    </location>
</feature>
<keyword evidence="3" id="KW-1003">Cell membrane</keyword>
<evidence type="ECO:0000259" key="12">
    <source>
        <dbReference type="Pfam" id="PF16327"/>
    </source>
</evidence>
<evidence type="ECO:0000256" key="7">
    <source>
        <dbReference type="ARBA" id="ARBA00022989"/>
    </source>
</evidence>
<dbReference type="PANTHER" id="PTHR43653:SF1">
    <property type="entry name" value="CYTOCHROME C-TYPE BIOGENESIS PROTEIN CCMF"/>
    <property type="match status" value="1"/>
</dbReference>
<gene>
    <name evidence="13" type="ORF">NQF64_00505</name>
</gene>
<accession>A0ABT3W3V4</accession>
<reference evidence="13 14" key="1">
    <citation type="submission" date="2022-07" db="EMBL/GenBank/DDBJ databases">
        <title>Bombella genomes.</title>
        <authorList>
            <person name="Harer L."/>
            <person name="Styblova S."/>
            <person name="Ehrmann M."/>
        </authorList>
    </citation>
    <scope>NUCLEOTIDE SEQUENCE [LARGE SCALE GENOMIC DNA]</scope>
    <source>
        <strain evidence="13 14">TMW 2.2558</strain>
    </source>
</reference>
<feature type="transmembrane region" description="Helical" evidence="10">
    <location>
        <begin position="646"/>
        <end position="666"/>
    </location>
</feature>
<keyword evidence="5 10" id="KW-0812">Transmembrane</keyword>
<dbReference type="PRINTS" id="PR01411">
    <property type="entry name" value="CCMFBIOGNSIS"/>
</dbReference>
<feature type="transmembrane region" description="Helical" evidence="10">
    <location>
        <begin position="374"/>
        <end position="398"/>
    </location>
</feature>
<dbReference type="InterPro" id="IPR002541">
    <property type="entry name" value="Cyt_c_assembly"/>
</dbReference>